<comment type="caution">
    <text evidence="2">The sequence shown here is derived from an EMBL/GenBank/DDBJ whole genome shotgun (WGS) entry which is preliminary data.</text>
</comment>
<evidence type="ECO:0000313" key="2">
    <source>
        <dbReference type="EMBL" id="KAF4692682.1"/>
    </source>
</evidence>
<organism evidence="2 3">
    <name type="scientific">Perkinsus olseni</name>
    <name type="common">Perkinsus atlanticus</name>
    <dbReference type="NCBI Taxonomy" id="32597"/>
    <lineage>
        <taxon>Eukaryota</taxon>
        <taxon>Sar</taxon>
        <taxon>Alveolata</taxon>
        <taxon>Perkinsozoa</taxon>
        <taxon>Perkinsea</taxon>
        <taxon>Perkinsida</taxon>
        <taxon>Perkinsidae</taxon>
        <taxon>Perkinsus</taxon>
    </lineage>
</organism>
<sequence>MPSQRRGCHGSKNRGSFLHDIFEEGIGSLLKWHIYRSPNEQRRFVHFVKDLYRNYKDEVIGSRIAASQIPDRQERRVFLGPSKSVPLILPPIKVPPSKDSEDSFAAVAQPIDVYLNRRGAALRRRRNKRGPATSDGGQSETMSEFLLGSVSSQPSSSAGRCRSRSGDSCIPHPAKHRISTRRILNYFASVATNSTSVGSRSSWSVWTSVSCMTKTSRGGSDYSALMTKYHDDYRFHRRAMRVNFRRWTSAQAHEATGPLPTQRIPAAPSSSVAFTRSYPNERRLITWYDRDFNGVLPDGSKKQKPDESSSSRIASNASSPGVDRGLLRGVFKPHLFGFIQNHVQRLTPVDRECFMSCLRSLHTLRKESQYVTMHKREFPPLAEHTRMWRPATARPVMDRIKLCQSKVTLSGDPALKAFEGPCRATLAEAMREAAASRLIDGDAASNEQNPKLVLQRLLERARRDDEESPSMGIFSMSEITPTDATHVSLADSIDPRCDDATV</sequence>
<reference evidence="2 3" key="1">
    <citation type="submission" date="2020-04" db="EMBL/GenBank/DDBJ databases">
        <title>Perkinsus olseni comparative genomics.</title>
        <authorList>
            <person name="Bogema D.R."/>
        </authorList>
    </citation>
    <scope>NUCLEOTIDE SEQUENCE [LARGE SCALE GENOMIC DNA]</scope>
    <source>
        <strain evidence="2">00978-12</strain>
    </source>
</reference>
<accession>A0A7J6P9F2</accession>
<dbReference type="Proteomes" id="UP000541610">
    <property type="component" value="Unassembled WGS sequence"/>
</dbReference>
<feature type="region of interest" description="Disordered" evidence="1">
    <location>
        <begin position="296"/>
        <end position="320"/>
    </location>
</feature>
<proteinExistence type="predicted"/>
<evidence type="ECO:0000313" key="3">
    <source>
        <dbReference type="Proteomes" id="UP000541610"/>
    </source>
</evidence>
<feature type="compositionally biased region" description="Basic and acidic residues" evidence="1">
    <location>
        <begin position="299"/>
        <end position="309"/>
    </location>
</feature>
<name>A0A7J6P9F2_PEROL</name>
<dbReference type="AlphaFoldDB" id="A0A7J6P9F2"/>
<dbReference type="OrthoDB" id="434765at2759"/>
<gene>
    <name evidence="2" type="ORF">FOZ60_012796</name>
</gene>
<dbReference type="EMBL" id="JABANP010000056">
    <property type="protein sequence ID" value="KAF4692682.1"/>
    <property type="molecule type" value="Genomic_DNA"/>
</dbReference>
<evidence type="ECO:0000256" key="1">
    <source>
        <dbReference type="SAM" id="MobiDB-lite"/>
    </source>
</evidence>
<feature type="region of interest" description="Disordered" evidence="1">
    <location>
        <begin position="149"/>
        <end position="173"/>
    </location>
</feature>
<feature type="region of interest" description="Disordered" evidence="1">
    <location>
        <begin position="122"/>
        <end position="141"/>
    </location>
</feature>
<protein>
    <submittedName>
        <fullName evidence="2">Uncharacterized protein</fullName>
    </submittedName>
</protein>
<feature type="compositionally biased region" description="Low complexity" evidence="1">
    <location>
        <begin position="310"/>
        <end position="319"/>
    </location>
</feature>
<feature type="compositionally biased region" description="Low complexity" evidence="1">
    <location>
        <begin position="149"/>
        <end position="160"/>
    </location>
</feature>